<dbReference type="GO" id="GO:0005634">
    <property type="term" value="C:nucleus"/>
    <property type="evidence" value="ECO:0007669"/>
    <property type="project" value="TreeGrafter"/>
</dbReference>
<dbReference type="GO" id="GO:0005524">
    <property type="term" value="F:ATP binding"/>
    <property type="evidence" value="ECO:0007669"/>
    <property type="project" value="UniProtKB-UniRule"/>
</dbReference>
<proteinExistence type="inferred from homology"/>
<dbReference type="InterPro" id="IPR016151">
    <property type="entry name" value="DNA_mismatch_repair_MutS_N"/>
</dbReference>
<reference evidence="11" key="1">
    <citation type="submission" date="2025-08" db="UniProtKB">
        <authorList>
            <consortium name="RefSeq"/>
        </authorList>
    </citation>
    <scope>IDENTIFICATION</scope>
</reference>
<dbReference type="Proteomes" id="UP000504603">
    <property type="component" value="Unplaced"/>
</dbReference>
<feature type="compositionally biased region" description="Acidic residues" evidence="8">
    <location>
        <begin position="38"/>
        <end position="54"/>
    </location>
</feature>
<keyword evidence="5 6" id="KW-0238">DNA-binding</keyword>
<dbReference type="InterPro" id="IPR045076">
    <property type="entry name" value="MutS"/>
</dbReference>
<evidence type="ECO:0000256" key="6">
    <source>
        <dbReference type="PIRNR" id="PIRNR037677"/>
    </source>
</evidence>
<dbReference type="SUPFAM" id="SSF52540">
    <property type="entry name" value="P-loop containing nucleoside triphosphate hydrolases"/>
    <property type="match status" value="1"/>
</dbReference>
<dbReference type="InterPro" id="IPR000432">
    <property type="entry name" value="DNA_mismatch_repair_MutS_C"/>
</dbReference>
<evidence type="ECO:0000313" key="10">
    <source>
        <dbReference type="Proteomes" id="UP000504603"/>
    </source>
</evidence>
<evidence type="ECO:0000256" key="2">
    <source>
        <dbReference type="ARBA" id="ARBA00022741"/>
    </source>
</evidence>
<name>A0A6J1D857_MOMCH</name>
<dbReference type="PIRSF" id="PIRSF037677">
    <property type="entry name" value="DNA_mis_repair_Msh6"/>
    <property type="match status" value="1"/>
</dbReference>
<dbReference type="Gene3D" id="1.10.1420.10">
    <property type="match status" value="2"/>
</dbReference>
<dbReference type="SUPFAM" id="SSF55271">
    <property type="entry name" value="DNA repair protein MutS, domain I"/>
    <property type="match status" value="1"/>
</dbReference>
<dbReference type="InterPro" id="IPR036187">
    <property type="entry name" value="DNA_mismatch_repair_MutS_sf"/>
</dbReference>
<dbReference type="KEGG" id="mcha:111018509"/>
<dbReference type="NCBIfam" id="NF003810">
    <property type="entry name" value="PRK05399.1"/>
    <property type="match status" value="1"/>
</dbReference>
<protein>
    <recommendedName>
        <fullName evidence="6">DNA mismatch repair protein</fullName>
    </recommendedName>
</protein>
<dbReference type="Pfam" id="PF05190">
    <property type="entry name" value="MutS_IV"/>
    <property type="match status" value="1"/>
</dbReference>
<dbReference type="SUPFAM" id="SSF53150">
    <property type="entry name" value="DNA repair protein MutS, domain II"/>
    <property type="match status" value="1"/>
</dbReference>
<organism evidence="10 11">
    <name type="scientific">Momordica charantia</name>
    <name type="common">Bitter gourd</name>
    <name type="synonym">Balsam pear</name>
    <dbReference type="NCBI Taxonomy" id="3673"/>
    <lineage>
        <taxon>Eukaryota</taxon>
        <taxon>Viridiplantae</taxon>
        <taxon>Streptophyta</taxon>
        <taxon>Embryophyta</taxon>
        <taxon>Tracheophyta</taxon>
        <taxon>Spermatophyta</taxon>
        <taxon>Magnoliopsida</taxon>
        <taxon>eudicotyledons</taxon>
        <taxon>Gunneridae</taxon>
        <taxon>Pentapetalae</taxon>
        <taxon>rosids</taxon>
        <taxon>fabids</taxon>
        <taxon>Cucurbitales</taxon>
        <taxon>Cucurbitaceae</taxon>
        <taxon>Momordiceae</taxon>
        <taxon>Momordica</taxon>
    </lineage>
</organism>
<keyword evidence="6 7" id="KW-0234">DNA repair</keyword>
<feature type="domain" description="DNA mismatch repair proteins mutS family" evidence="9">
    <location>
        <begin position="955"/>
        <end position="971"/>
    </location>
</feature>
<keyword evidence="3 6" id="KW-0227">DNA damage</keyword>
<dbReference type="InterPro" id="IPR036678">
    <property type="entry name" value="MutS_con_dom_sf"/>
</dbReference>
<dbReference type="FunFam" id="3.40.50.300:FF:001885">
    <property type="entry name" value="DNA mismatch repair protein"/>
    <property type="match status" value="1"/>
</dbReference>
<gene>
    <name evidence="11" type="primary">LOC111018509</name>
</gene>
<dbReference type="GeneID" id="111018509"/>
<evidence type="ECO:0000256" key="7">
    <source>
        <dbReference type="RuleBase" id="RU003756"/>
    </source>
</evidence>
<comment type="function">
    <text evidence="6 7">Component of the post-replicative DNA mismatch repair system (MMR).</text>
</comment>
<evidence type="ECO:0000256" key="5">
    <source>
        <dbReference type="ARBA" id="ARBA00023125"/>
    </source>
</evidence>
<dbReference type="Gene3D" id="3.40.1170.10">
    <property type="entry name" value="DNA repair protein MutS, domain I"/>
    <property type="match status" value="1"/>
</dbReference>
<dbReference type="Pfam" id="PF01624">
    <property type="entry name" value="MutS_I"/>
    <property type="match status" value="1"/>
</dbReference>
<dbReference type="SUPFAM" id="SSF48334">
    <property type="entry name" value="DNA repair protein MutS, domain III"/>
    <property type="match status" value="1"/>
</dbReference>
<evidence type="ECO:0000256" key="1">
    <source>
        <dbReference type="ARBA" id="ARBA00006271"/>
    </source>
</evidence>
<keyword evidence="10" id="KW-1185">Reference proteome</keyword>
<dbReference type="FunFam" id="1.10.1420.10:FF:000005">
    <property type="entry name" value="DNA mismatch repair protein"/>
    <property type="match status" value="1"/>
</dbReference>
<dbReference type="GO" id="GO:0140664">
    <property type="term" value="F:ATP-dependent DNA damage sensor activity"/>
    <property type="evidence" value="ECO:0007669"/>
    <property type="project" value="InterPro"/>
</dbReference>
<evidence type="ECO:0000256" key="4">
    <source>
        <dbReference type="ARBA" id="ARBA00022840"/>
    </source>
</evidence>
<evidence type="ECO:0000259" key="9">
    <source>
        <dbReference type="PROSITE" id="PS00486"/>
    </source>
</evidence>
<dbReference type="FunFam" id="3.40.1170.10:FF:000002">
    <property type="entry name" value="DNA mismatch repair protein"/>
    <property type="match status" value="1"/>
</dbReference>
<dbReference type="InterPro" id="IPR007860">
    <property type="entry name" value="DNA_mmatch_repair_MutS_con_dom"/>
</dbReference>
<dbReference type="Pfam" id="PF05188">
    <property type="entry name" value="MutS_II"/>
    <property type="match status" value="1"/>
</dbReference>
<dbReference type="AlphaFoldDB" id="A0A6J1D857"/>
<evidence type="ECO:0000313" key="11">
    <source>
        <dbReference type="RefSeq" id="XP_022150315.1"/>
    </source>
</evidence>
<accession>A0A6J1D857</accession>
<dbReference type="InterPro" id="IPR007696">
    <property type="entry name" value="DNA_mismatch_repair_MutS_core"/>
</dbReference>
<dbReference type="PROSITE" id="PS00486">
    <property type="entry name" value="DNA_MISMATCH_REPAIR_2"/>
    <property type="match status" value="1"/>
</dbReference>
<dbReference type="SMART" id="SM00534">
    <property type="entry name" value="MUTSac"/>
    <property type="match status" value="1"/>
</dbReference>
<comment type="similarity">
    <text evidence="1 6 7">Belongs to the DNA mismatch repair MutS family.</text>
</comment>
<dbReference type="PANTHER" id="PTHR11361:SF150">
    <property type="entry name" value="DNA MISMATCH REPAIR PROTEIN MSH6"/>
    <property type="match status" value="1"/>
</dbReference>
<dbReference type="InterPro" id="IPR007695">
    <property type="entry name" value="DNA_mismatch_repair_MutS-lik_N"/>
</dbReference>
<feature type="compositionally biased region" description="Acidic residues" evidence="8">
    <location>
        <begin position="8"/>
        <end position="24"/>
    </location>
</feature>
<evidence type="ECO:0000256" key="3">
    <source>
        <dbReference type="ARBA" id="ARBA00022763"/>
    </source>
</evidence>
<evidence type="ECO:0000256" key="8">
    <source>
        <dbReference type="SAM" id="MobiDB-lite"/>
    </source>
</evidence>
<feature type="compositionally biased region" description="Basic residues" evidence="8">
    <location>
        <begin position="58"/>
        <end position="74"/>
    </location>
</feature>
<keyword evidence="4 6" id="KW-0067">ATP-binding</keyword>
<dbReference type="InterPro" id="IPR027417">
    <property type="entry name" value="P-loop_NTPase"/>
</dbReference>
<dbReference type="Gene3D" id="3.40.50.300">
    <property type="entry name" value="P-loop containing nucleotide triphosphate hydrolases"/>
    <property type="match status" value="1"/>
</dbReference>
<sequence length="1131" mass="125922">MPKSAVVDDMEDLNDGDSSDDSRDEDWGKNVENKASEGEDVDLVEEEEDGSEEDAVGKSRRKPSGKVESKKRKMSSSEKVGGTSKMGKSSGGNVVSGGLQLSSMEPKTKPERVNVLNGTNEIASDALERFNSREAEKFQFLKEDRRDANKRHPGDANYDPRTLYLPPYFLKNLSDGQRQWWEFKSKNMDKVLFFKMGKFYELFEMDAHVGAKELDLQYMRGEQPHCGFPERNFSLNVEKLARKGYRVLVIEQTETPEQLERRRKEKGSKDKVVKREICAVVTKGTLTEGEMLSLNPDASYLMAVTEKFHGLENQQERIFGVCVVDVATSRIILGQFGDDSECSALCCLLSELRPVEIVKPAKLLSLETERALLTHTRNPLVNELVPLLEFWDAEKSVQEVKRLFKGIANQLGSSSETSLLNDKAPGEKDELSYLPDVLSELVNARENGSWALSALGGILFYLKQAFLDETLLRFAKFELLPCPGFSDVISKPYMVLDAAALENLEIFENSRNGDSTGTLFSQLNHCVTAFGKRLLKTWLARPLYHVESIKERQGAVASLRGDNLSFSLEFRKALSKLPDMERLLARVFSSSEANGRNAKNVVLYEDAAKKQLQEFISALRGCELMLQACSSLRVILENVESRRLDCLLTPGEGLPDLHSVLSHFKDAFDWVEANNSGRIIPREGVDVEYDSACEKIKEIQYSLTKYLKEQRKLLGDTSITYVTVGKETHLLEVPESLQGNIPQNYELRSSKKGFFRYWTPNIKKLLAELALAESEKESSLKSILQRLIGRFCEHHPQWRQLVSAIAELDVLISLAIASDYYEGHACQPLFSKSQCQNEVPCLSTKDLGHPILRSDSLGEGTFVPNDITIGGSGASFILLTGPNMGGKSTLLRQVCLSVILAQIGADVPAESFELAPVDRIFVRMGARDQIMSGQSTFLTELSETALMLSSATRNSLVILDELGRGTATSDGQAIAESVLEHFVSKVQCRGVFSTHYHRLALAYHKDPRVSLYHMACRVGEGAGGLEEVTFLYRLTPGTCPKSYGVNVARLAGLPDRVLTEAASKSREFEATYGMAGEESEDNLPNHAWVEHTVTLIQKLISLMGCNDETGKNGISSLKQLQQQARILVQQG</sequence>
<dbReference type="Pfam" id="PF00488">
    <property type="entry name" value="MutS_V"/>
    <property type="match status" value="1"/>
</dbReference>
<dbReference type="SMART" id="SM00533">
    <property type="entry name" value="MUTSd"/>
    <property type="match status" value="1"/>
</dbReference>
<feature type="region of interest" description="Disordered" evidence="8">
    <location>
        <begin position="1"/>
        <end position="109"/>
    </location>
</feature>
<dbReference type="GO" id="GO:0030983">
    <property type="term" value="F:mismatched DNA binding"/>
    <property type="evidence" value="ECO:0007669"/>
    <property type="project" value="UniProtKB-UniRule"/>
</dbReference>
<feature type="compositionally biased region" description="Basic and acidic residues" evidence="8">
    <location>
        <begin position="25"/>
        <end position="37"/>
    </location>
</feature>
<dbReference type="OrthoDB" id="10252754at2759"/>
<feature type="compositionally biased region" description="Low complexity" evidence="8">
    <location>
        <begin position="77"/>
        <end position="103"/>
    </location>
</feature>
<dbReference type="InterPro" id="IPR007861">
    <property type="entry name" value="DNA_mismatch_repair_MutS_clamp"/>
</dbReference>
<dbReference type="Gene3D" id="3.30.420.110">
    <property type="entry name" value="MutS, connector domain"/>
    <property type="match status" value="1"/>
</dbReference>
<dbReference type="Pfam" id="PF05192">
    <property type="entry name" value="MutS_III"/>
    <property type="match status" value="1"/>
</dbReference>
<dbReference type="PANTHER" id="PTHR11361">
    <property type="entry name" value="DNA MISMATCH REPAIR PROTEIN MUTS FAMILY MEMBER"/>
    <property type="match status" value="1"/>
</dbReference>
<dbReference type="RefSeq" id="XP_022150315.1">
    <property type="nucleotide sequence ID" value="XM_022294623.1"/>
</dbReference>
<keyword evidence="2 6" id="KW-0547">Nucleotide-binding</keyword>
<dbReference type="GO" id="GO:0006298">
    <property type="term" value="P:mismatch repair"/>
    <property type="evidence" value="ECO:0007669"/>
    <property type="project" value="InterPro"/>
</dbReference>
<dbReference type="InterPro" id="IPR017261">
    <property type="entry name" value="DNA_mismatch_repair_MutS/MSH"/>
</dbReference>